<feature type="transmembrane region" description="Helical" evidence="10">
    <location>
        <begin position="36"/>
        <end position="55"/>
    </location>
</feature>
<dbReference type="PANTHER" id="PTHR12428">
    <property type="entry name" value="OXA1"/>
    <property type="match status" value="1"/>
</dbReference>
<feature type="transmembrane region" description="Helical" evidence="10">
    <location>
        <begin position="277"/>
        <end position="300"/>
    </location>
</feature>
<evidence type="ECO:0000256" key="7">
    <source>
        <dbReference type="ARBA" id="ARBA00023136"/>
    </source>
</evidence>
<organism evidence="12 13">
    <name type="scientific">Lachnospira intestinalis</name>
    <dbReference type="NCBI Taxonomy" id="3133158"/>
    <lineage>
        <taxon>Bacteria</taxon>
        <taxon>Bacillati</taxon>
        <taxon>Bacillota</taxon>
        <taxon>Clostridia</taxon>
        <taxon>Lachnospirales</taxon>
        <taxon>Lachnospiraceae</taxon>
        <taxon>Lachnospira</taxon>
    </lineage>
</organism>
<evidence type="ECO:0000256" key="9">
    <source>
        <dbReference type="RuleBase" id="RU003945"/>
    </source>
</evidence>
<evidence type="ECO:0000313" key="12">
    <source>
        <dbReference type="EMBL" id="MEQ2556178.1"/>
    </source>
</evidence>
<reference evidence="12" key="1">
    <citation type="submission" date="2024-03" db="EMBL/GenBank/DDBJ databases">
        <title>Human intestinal bacterial collection.</title>
        <authorList>
            <person name="Pauvert C."/>
            <person name="Hitch T.C.A."/>
            <person name="Clavel T."/>
        </authorList>
    </citation>
    <scope>NUCLEOTIDE SEQUENCE [LARGE SCALE GENOMIC DNA]</scope>
    <source>
        <strain evidence="12">CLA-AA-H89B</strain>
    </source>
</reference>
<evidence type="ECO:0000313" key="13">
    <source>
        <dbReference type="Proteomes" id="UP001546774"/>
    </source>
</evidence>
<dbReference type="Proteomes" id="UP001546774">
    <property type="component" value="Unassembled WGS sequence"/>
</dbReference>
<keyword evidence="7 10" id="KW-0472">Membrane</keyword>
<dbReference type="EMBL" id="JBBMFS010000019">
    <property type="protein sequence ID" value="MEQ2556178.1"/>
    <property type="molecule type" value="Genomic_DNA"/>
</dbReference>
<keyword evidence="2" id="KW-0813">Transport</keyword>
<dbReference type="InterPro" id="IPR001708">
    <property type="entry name" value="YidC/ALB3/OXA1/COX18"/>
</dbReference>
<evidence type="ECO:0000256" key="4">
    <source>
        <dbReference type="ARBA" id="ARBA00022692"/>
    </source>
</evidence>
<feature type="transmembrane region" description="Helical" evidence="10">
    <location>
        <begin position="12"/>
        <end position="30"/>
    </location>
</feature>
<comment type="similarity">
    <text evidence="9">Belongs to the OXA1/ALB3/YidC family.</text>
</comment>
<dbReference type="Pfam" id="PF02096">
    <property type="entry name" value="60KD_IMP"/>
    <property type="match status" value="1"/>
</dbReference>
<evidence type="ECO:0000256" key="1">
    <source>
        <dbReference type="ARBA" id="ARBA00004651"/>
    </source>
</evidence>
<name>A0ABV1H9K9_9FIRM</name>
<dbReference type="NCBIfam" id="TIGR03592">
    <property type="entry name" value="yidC_oxa1_cterm"/>
    <property type="match status" value="1"/>
</dbReference>
<comment type="subcellular location">
    <subcellularLocation>
        <location evidence="1">Cell membrane</location>
        <topology evidence="1">Multi-pass membrane protein</topology>
    </subcellularLocation>
    <subcellularLocation>
        <location evidence="9">Membrane</location>
        <topology evidence="9">Multi-pass membrane protein</topology>
    </subcellularLocation>
</comment>
<dbReference type="CDD" id="cd20070">
    <property type="entry name" value="5TM_YidC_Alb3"/>
    <property type="match status" value="1"/>
</dbReference>
<evidence type="ECO:0000259" key="11">
    <source>
        <dbReference type="Pfam" id="PF02096"/>
    </source>
</evidence>
<keyword evidence="8" id="KW-0143">Chaperone</keyword>
<feature type="domain" description="Membrane insertase YidC/Oxa/ALB C-terminal" evidence="11">
    <location>
        <begin position="36"/>
        <end position="314"/>
    </location>
</feature>
<dbReference type="InterPro" id="IPR028055">
    <property type="entry name" value="YidC/Oxa/ALB_C"/>
</dbReference>
<keyword evidence="5" id="KW-0653">Protein transport</keyword>
<keyword evidence="6 10" id="KW-1133">Transmembrane helix</keyword>
<evidence type="ECO:0000256" key="5">
    <source>
        <dbReference type="ARBA" id="ARBA00022927"/>
    </source>
</evidence>
<dbReference type="InterPro" id="IPR047196">
    <property type="entry name" value="YidC_ALB_C"/>
</dbReference>
<dbReference type="PANTHER" id="PTHR12428:SF65">
    <property type="entry name" value="CYTOCHROME C OXIDASE ASSEMBLY PROTEIN COX18, MITOCHONDRIAL"/>
    <property type="match status" value="1"/>
</dbReference>
<sequence>MGSIYNAIINPIAWVFGKILDFLFMGLHAIGLGNIAIAIIVFTFLVKILMLPLTVKQSKMMKLNNIIMPEVRKIQDKYKDKRNDQEAMLKMQAETKAVYEKYGTSQMGGCIQMLIQFPILMAMYRVIQYIPMYVGQLKNLFINILTGTDGGIMNVSGYADIMAENFKMTGRMTNVDWGNIDSAVTAMNSFSADQWETLKSLFPAYAGVIAENQTKITEMNTFLTINVSQNPTFGLSIAVLIPILSGLSQYISVKVSQGNTQMDPDDPTAASMKMMTLFMPIMSAFIAFSVPAGLGVYWIATAVFQTILQVLVNRHYDKMGVDAIVAKNVERMNKKRAKNGLPPEKIAKNAVTNTKKLDSIEKSRQRVETLQAKKEANDKKMKEILSSTEYYKSAKPGSLAEKAGMVARYNEKNTKNTKK</sequence>
<evidence type="ECO:0000256" key="6">
    <source>
        <dbReference type="ARBA" id="ARBA00022989"/>
    </source>
</evidence>
<evidence type="ECO:0000256" key="10">
    <source>
        <dbReference type="SAM" id="Phobius"/>
    </source>
</evidence>
<proteinExistence type="inferred from homology"/>
<comment type="caution">
    <text evidence="12">The sequence shown here is derived from an EMBL/GenBank/DDBJ whole genome shotgun (WGS) entry which is preliminary data.</text>
</comment>
<protein>
    <submittedName>
        <fullName evidence="12">YidC/Oxa1 family membrane protein insertase</fullName>
    </submittedName>
</protein>
<keyword evidence="13" id="KW-1185">Reference proteome</keyword>
<evidence type="ECO:0000256" key="8">
    <source>
        <dbReference type="ARBA" id="ARBA00023186"/>
    </source>
</evidence>
<keyword evidence="4 9" id="KW-0812">Transmembrane</keyword>
<evidence type="ECO:0000256" key="2">
    <source>
        <dbReference type="ARBA" id="ARBA00022448"/>
    </source>
</evidence>
<gene>
    <name evidence="12" type="ORF">WMO37_14395</name>
</gene>
<keyword evidence="3" id="KW-1003">Cell membrane</keyword>
<accession>A0ABV1H9K9</accession>
<evidence type="ECO:0000256" key="3">
    <source>
        <dbReference type="ARBA" id="ARBA00022475"/>
    </source>
</evidence>